<keyword evidence="2" id="KW-1133">Transmembrane helix</keyword>
<keyword evidence="4" id="KW-1185">Reference proteome</keyword>
<comment type="caution">
    <text evidence="3">The sequence shown here is derived from an EMBL/GenBank/DDBJ whole genome shotgun (WGS) entry which is preliminary data.</text>
</comment>
<feature type="region of interest" description="Disordered" evidence="1">
    <location>
        <begin position="566"/>
        <end position="606"/>
    </location>
</feature>
<dbReference type="EMBL" id="JASBNA010000002">
    <property type="protein sequence ID" value="KAK7694487.1"/>
    <property type="molecule type" value="Genomic_DNA"/>
</dbReference>
<sequence>MQQQQLALFRQAIYLILLLYVSSLEAAGVLRNATLHDNDLMSVSRFSHGWRQVAHYGAIGGEHAYNHHAGGWVEVDLPEGVAALYYVGVPELRGAQYLVCFDCDQQYGFERIVELSDDSAESRILFSIKDINPSVPHRVRITNRRGASRGRGRGISLDALILTLQMDDSETMASTSSRLLAGTEEFNHLGYHLLDDNDMEPSEGNMGMEGFEEIPIIWGGKEFQGSSLQLLPTAENLESFLSGEGDVVSTESSSPLSTFSVPLPTPSVPLPTPIDDSQTPFRRPLSVKQNNVAASTTPIPADVSTTTYTVAIGPFTVEIPWPIISQSAVPTTIPSTSTLSAPTSSQSSLASASGASTIQSVSSTFTISIPAGSTTEVPTGITTISTSAGNTSPSDSQTPSLSATAPSVTFTFRTTTDVTTTPSTAPTLPVTTSSSSVPVSSSIEPVSTQTSSLSSIFPTSGTTTSVSQSQSQSLGSTLSVSSLSTSFSSSVSIVSPSTTGIESRTTSAFSSSSSQLSQTIGTTSSQSSSSSFSAIPSSTVSITSSISSSIPQSSSFSSAVQNSTSSTISSTSTSSSSTTQSNSGTSTAPTASASSGNDSNKEDSDGTRVLTITSFYPTSTDGTSAGSQLGASQSLSTSLVALVAVLASLAFLSIFLAVFMVVRNSRRRAKRSSTLQRNASVITPFPYPPRNMPSPSPPPPPPGSGGDPLSRNSYTTKYFGASVVPRPNESGSNWYGNYGQPGPSMHSWGDPVSINPSPPPLPRSATSPPARPLRSPLRESAYPYGSPSAWTHSPYSPPSPSIYGDR</sequence>
<evidence type="ECO:0000256" key="1">
    <source>
        <dbReference type="SAM" id="MobiDB-lite"/>
    </source>
</evidence>
<gene>
    <name evidence="3" type="ORF">QCA50_001673</name>
</gene>
<protein>
    <submittedName>
        <fullName evidence="3">Uncharacterized protein</fullName>
    </submittedName>
</protein>
<keyword evidence="2" id="KW-0472">Membrane</keyword>
<accession>A0AAW0GRH2</accession>
<proteinExistence type="predicted"/>
<feature type="compositionally biased region" description="Polar residues" evidence="1">
    <location>
        <begin position="672"/>
        <end position="681"/>
    </location>
</feature>
<feature type="region of interest" description="Disordered" evidence="1">
    <location>
        <begin position="667"/>
        <end position="712"/>
    </location>
</feature>
<dbReference type="AlphaFoldDB" id="A0AAW0GRH2"/>
<feature type="compositionally biased region" description="Polar residues" evidence="1">
    <location>
        <begin position="449"/>
        <end position="458"/>
    </location>
</feature>
<feature type="transmembrane region" description="Helical" evidence="2">
    <location>
        <begin position="12"/>
        <end position="30"/>
    </location>
</feature>
<evidence type="ECO:0000313" key="3">
    <source>
        <dbReference type="EMBL" id="KAK7694487.1"/>
    </source>
</evidence>
<feature type="region of interest" description="Disordered" evidence="1">
    <location>
        <begin position="417"/>
        <end position="469"/>
    </location>
</feature>
<keyword evidence="2" id="KW-0812">Transmembrane</keyword>
<feature type="compositionally biased region" description="Low complexity" evidence="1">
    <location>
        <begin position="459"/>
        <end position="469"/>
    </location>
</feature>
<evidence type="ECO:0000313" key="4">
    <source>
        <dbReference type="Proteomes" id="UP001385951"/>
    </source>
</evidence>
<feature type="compositionally biased region" description="Low complexity" evidence="1">
    <location>
        <begin position="566"/>
        <end position="597"/>
    </location>
</feature>
<reference evidence="3 4" key="1">
    <citation type="submission" date="2022-09" db="EMBL/GenBank/DDBJ databases">
        <authorList>
            <person name="Palmer J.M."/>
        </authorList>
    </citation>
    <scope>NUCLEOTIDE SEQUENCE [LARGE SCALE GENOMIC DNA]</scope>
    <source>
        <strain evidence="3 4">DSM 7382</strain>
    </source>
</reference>
<evidence type="ECO:0000256" key="2">
    <source>
        <dbReference type="SAM" id="Phobius"/>
    </source>
</evidence>
<name>A0AAW0GRH2_9APHY</name>
<feature type="region of interest" description="Disordered" evidence="1">
    <location>
        <begin position="376"/>
        <end position="405"/>
    </location>
</feature>
<feature type="compositionally biased region" description="Low complexity" evidence="1">
    <location>
        <begin position="763"/>
        <end position="775"/>
    </location>
</feature>
<dbReference type="Proteomes" id="UP001385951">
    <property type="component" value="Unassembled WGS sequence"/>
</dbReference>
<feature type="compositionally biased region" description="Pro residues" evidence="1">
    <location>
        <begin position="685"/>
        <end position="703"/>
    </location>
</feature>
<feature type="compositionally biased region" description="Polar residues" evidence="1">
    <location>
        <begin position="376"/>
        <end position="403"/>
    </location>
</feature>
<feature type="region of interest" description="Disordered" evidence="1">
    <location>
        <begin position="490"/>
        <end position="533"/>
    </location>
</feature>
<feature type="transmembrane region" description="Helical" evidence="2">
    <location>
        <begin position="639"/>
        <end position="662"/>
    </location>
</feature>
<feature type="compositionally biased region" description="Low complexity" evidence="1">
    <location>
        <begin position="417"/>
        <end position="448"/>
    </location>
</feature>
<feature type="region of interest" description="Disordered" evidence="1">
    <location>
        <begin position="730"/>
        <end position="806"/>
    </location>
</feature>
<organism evidence="3 4">
    <name type="scientific">Cerrena zonata</name>
    <dbReference type="NCBI Taxonomy" id="2478898"/>
    <lineage>
        <taxon>Eukaryota</taxon>
        <taxon>Fungi</taxon>
        <taxon>Dikarya</taxon>
        <taxon>Basidiomycota</taxon>
        <taxon>Agaricomycotina</taxon>
        <taxon>Agaricomycetes</taxon>
        <taxon>Polyporales</taxon>
        <taxon>Cerrenaceae</taxon>
        <taxon>Cerrena</taxon>
    </lineage>
</organism>